<keyword evidence="2" id="KW-0547">Nucleotide-binding</keyword>
<dbReference type="GeneID" id="129342770"/>
<evidence type="ECO:0000256" key="5">
    <source>
        <dbReference type="SAM" id="Phobius"/>
    </source>
</evidence>
<evidence type="ECO:0000256" key="3">
    <source>
        <dbReference type="ARBA" id="ARBA00022801"/>
    </source>
</evidence>
<gene>
    <name evidence="8" type="primary">LOC129342770</name>
</gene>
<dbReference type="FunFam" id="3.40.50.300:FF:000541">
    <property type="entry name" value="Immunity related GTPase M"/>
    <property type="match status" value="1"/>
</dbReference>
<name>A0AA97LGB5_EUBMA</name>
<dbReference type="Gene3D" id="3.40.50.300">
    <property type="entry name" value="P-loop containing nucleotide triphosphate hydrolases"/>
    <property type="match status" value="1"/>
</dbReference>
<organism evidence="7 8">
    <name type="scientific">Eublepharis macularius</name>
    <name type="common">Leopard gecko</name>
    <name type="synonym">Cyrtodactylus macularius</name>
    <dbReference type="NCBI Taxonomy" id="481883"/>
    <lineage>
        <taxon>Eukaryota</taxon>
        <taxon>Metazoa</taxon>
        <taxon>Chordata</taxon>
        <taxon>Craniata</taxon>
        <taxon>Vertebrata</taxon>
        <taxon>Euteleostomi</taxon>
        <taxon>Lepidosauria</taxon>
        <taxon>Squamata</taxon>
        <taxon>Bifurcata</taxon>
        <taxon>Gekkota</taxon>
        <taxon>Eublepharidae</taxon>
        <taxon>Eublepharinae</taxon>
        <taxon>Eublepharis</taxon>
    </lineage>
</organism>
<dbReference type="PANTHER" id="PTHR32341">
    <property type="entry name" value="INTERFERON-INDUCIBLE GTPASE"/>
    <property type="match status" value="1"/>
</dbReference>
<reference evidence="8" key="1">
    <citation type="submission" date="2025-08" db="UniProtKB">
        <authorList>
            <consortium name="RefSeq"/>
        </authorList>
    </citation>
    <scope>IDENTIFICATION</scope>
    <source>
        <tissue evidence="8">Blood</tissue>
    </source>
</reference>
<proteinExistence type="inferred from homology"/>
<dbReference type="RefSeq" id="XP_054854630.1">
    <property type="nucleotide sequence ID" value="XM_054998655.1"/>
</dbReference>
<feature type="transmembrane region" description="Helical" evidence="5">
    <location>
        <begin position="252"/>
        <end position="271"/>
    </location>
</feature>
<dbReference type="InterPro" id="IPR051515">
    <property type="entry name" value="IRG"/>
</dbReference>
<keyword evidence="5" id="KW-0472">Membrane</keyword>
<evidence type="ECO:0000259" key="6">
    <source>
        <dbReference type="PROSITE" id="PS51716"/>
    </source>
</evidence>
<feature type="transmembrane region" description="Helical" evidence="5">
    <location>
        <begin position="353"/>
        <end position="373"/>
    </location>
</feature>
<dbReference type="InterPro" id="IPR007743">
    <property type="entry name" value="Immunity-related_GTPase-like"/>
</dbReference>
<evidence type="ECO:0000256" key="1">
    <source>
        <dbReference type="ARBA" id="ARBA00005429"/>
    </source>
</evidence>
<dbReference type="AlphaFoldDB" id="A0AA97LGB5"/>
<feature type="transmembrane region" description="Helical" evidence="5">
    <location>
        <begin position="277"/>
        <end position="294"/>
    </location>
</feature>
<comment type="similarity">
    <text evidence="1">Belongs to the TRAFAC class dynamin-like GTPase superfamily. IRG family.</text>
</comment>
<dbReference type="PROSITE" id="PS51716">
    <property type="entry name" value="G_IRG"/>
    <property type="match status" value="1"/>
</dbReference>
<dbReference type="SUPFAM" id="SSF52540">
    <property type="entry name" value="P-loop containing nucleoside triphosphate hydrolases"/>
    <property type="match status" value="1"/>
</dbReference>
<evidence type="ECO:0000256" key="2">
    <source>
        <dbReference type="ARBA" id="ARBA00022741"/>
    </source>
</evidence>
<evidence type="ECO:0000256" key="4">
    <source>
        <dbReference type="ARBA" id="ARBA00023134"/>
    </source>
</evidence>
<dbReference type="GO" id="GO:0016020">
    <property type="term" value="C:membrane"/>
    <property type="evidence" value="ECO:0007669"/>
    <property type="project" value="InterPro"/>
</dbReference>
<protein>
    <submittedName>
        <fullName evidence="8">Interferon-inducible GTPase 5-like</fullName>
    </submittedName>
</protein>
<dbReference type="KEGG" id="emc:129342770"/>
<dbReference type="Proteomes" id="UP001190640">
    <property type="component" value="Chromosome 15"/>
</dbReference>
<keyword evidence="7" id="KW-1185">Reference proteome</keyword>
<feature type="domain" description="IRG-type G" evidence="6">
    <location>
        <begin position="41"/>
        <end position="221"/>
    </location>
</feature>
<evidence type="ECO:0000313" key="7">
    <source>
        <dbReference type="Proteomes" id="UP001190640"/>
    </source>
</evidence>
<accession>A0AA97LGB5</accession>
<dbReference type="InterPro" id="IPR030385">
    <property type="entry name" value="G_IRG_dom"/>
</dbReference>
<sequence>MDDDDKTPIKEFDILKEKLEKQSLSDVTEQIMKDLSLLKNTVLDIAITGMSGVGKSSFINALRGMTDYEEGAATIGTTQATMEPKAYPHPTFPKVTLWDLPGIGTPQFESKKYLKKVNFPKYDFFIIVASDRFTTHDVLLAREIQKMEKKFYYVRTKMDQSIEAEKRDPNFKEEKTVEKIRKYCCDSLIEAGEFNPTVFLIFSWNLNKYDFPSLQETLENELDELKKYALIAIMPAFSREVLKKKKAAMESLIFKVALASGVVGAVPIPGLSIACDLGILAVTMIYFCNVFGLNEDSLCRLANHVGKPIDVLKSAITKSSMASNITIKFVSDLLTKSLVHGPRKALKFSVDRIPVLGSLAGGGLSFVTTFYMLKSFLNDVEEDAENVQAKAAES</sequence>
<keyword evidence="4" id="KW-0342">GTP-binding</keyword>
<dbReference type="GO" id="GO:0005525">
    <property type="term" value="F:GTP binding"/>
    <property type="evidence" value="ECO:0007669"/>
    <property type="project" value="UniProtKB-KW"/>
</dbReference>
<keyword evidence="3" id="KW-0378">Hydrolase</keyword>
<evidence type="ECO:0000313" key="8">
    <source>
        <dbReference type="RefSeq" id="XP_054854630.1"/>
    </source>
</evidence>
<keyword evidence="5" id="KW-1133">Transmembrane helix</keyword>
<dbReference type="Pfam" id="PF05049">
    <property type="entry name" value="IIGP"/>
    <property type="match status" value="1"/>
</dbReference>
<keyword evidence="5" id="KW-0812">Transmembrane</keyword>
<dbReference type="PANTHER" id="PTHR32341:SF17">
    <property type="entry name" value="IRG-TYPE G DOMAIN-CONTAINING PROTEIN"/>
    <property type="match status" value="1"/>
</dbReference>
<dbReference type="InterPro" id="IPR027417">
    <property type="entry name" value="P-loop_NTPase"/>
</dbReference>
<dbReference type="GO" id="GO:0003924">
    <property type="term" value="F:GTPase activity"/>
    <property type="evidence" value="ECO:0007669"/>
    <property type="project" value="TreeGrafter"/>
</dbReference>